<organism evidence="1 2">
    <name type="scientific">Candidatus Sulfurimonas baltica</name>
    <dbReference type="NCBI Taxonomy" id="2740404"/>
    <lineage>
        <taxon>Bacteria</taxon>
        <taxon>Pseudomonadati</taxon>
        <taxon>Campylobacterota</taxon>
        <taxon>Epsilonproteobacteria</taxon>
        <taxon>Campylobacterales</taxon>
        <taxon>Sulfurimonadaceae</taxon>
        <taxon>Sulfurimonas</taxon>
    </lineage>
</organism>
<name>A0A7S7LWE1_9BACT</name>
<dbReference type="KEGG" id="sbal:HUE88_03075"/>
<protein>
    <recommendedName>
        <fullName evidence="3">Glycosyltransferase subfamily 4-like N-terminal domain-containing protein</fullName>
    </recommendedName>
</protein>
<proteinExistence type="predicted"/>
<evidence type="ECO:0008006" key="3">
    <source>
        <dbReference type="Google" id="ProtNLM"/>
    </source>
</evidence>
<sequence length="391" mass="46105">MKKILIVSYNFYPEINPRSFRTFELAKSLSKIGHSVDIVIPKIDFDYAEIEKKFNFKIHLIDAGFFLNPSQKNIKTKLYAEKESKHLNLKKIIKLILNCIYLGGRSFEYAFTLFRFLKNLPNSYDMIISISFPISVHLGTRWYLSGLHNKPLSVADSGDPFSFNPEIKPKCFYFKILEKYILKPFDYIAIPTSEALGLYKFFKSEDKIKIIPQSFDYKSVKIKSYKKNKIPTFGYAGIFYKNIRNPKTLFDFLLTLKNVEFKFIIFTNTESKDNMELILKYKSILGDKLEVHPLLPREECIYELSGMDFIINQDNINSEQKPSKVIDYMVTMRPIFNFDQNHFDQNKLLQMFCNNKCNTFKINDEYHKKLKKFDSVHVANLFLKLLYKDLD</sequence>
<dbReference type="AlphaFoldDB" id="A0A7S7LWE1"/>
<gene>
    <name evidence="1" type="ORF">HUE88_03075</name>
</gene>
<dbReference type="RefSeq" id="WP_194370957.1">
    <property type="nucleotide sequence ID" value="NZ_CP054492.1"/>
</dbReference>
<reference evidence="1 2" key="1">
    <citation type="submission" date="2020-05" db="EMBL/GenBank/DDBJ databases">
        <title>Sulfurimonas marisnigri, sp. nov., and Sulfurimonas baltica, sp. nov., manganese oxide reducing chemolithoautotrophs of the class Epsilonproteobacteria isolated from the pelagic redoxclines of the Black and Baltic Seas and emended description of the genus Sulfurimonas.</title>
        <authorList>
            <person name="Henkel J.V."/>
            <person name="Laudan C."/>
            <person name="Werner J."/>
            <person name="Neu T."/>
            <person name="Plewe S."/>
            <person name="Sproer C."/>
            <person name="Bunk B."/>
            <person name="Schulz-Vogt H.N."/>
        </authorList>
    </citation>
    <scope>NUCLEOTIDE SEQUENCE [LARGE SCALE GENOMIC DNA]</scope>
    <source>
        <strain evidence="1 2">GD2</strain>
    </source>
</reference>
<keyword evidence="2" id="KW-1185">Reference proteome</keyword>
<dbReference type="SUPFAM" id="SSF53756">
    <property type="entry name" value="UDP-Glycosyltransferase/glycogen phosphorylase"/>
    <property type="match status" value="1"/>
</dbReference>
<evidence type="ECO:0000313" key="1">
    <source>
        <dbReference type="EMBL" id="QOY52688.1"/>
    </source>
</evidence>
<accession>A0A7S7LWE1</accession>
<dbReference type="EMBL" id="CP054492">
    <property type="protein sequence ID" value="QOY52688.1"/>
    <property type="molecule type" value="Genomic_DNA"/>
</dbReference>
<evidence type="ECO:0000313" key="2">
    <source>
        <dbReference type="Proteomes" id="UP000593994"/>
    </source>
</evidence>
<dbReference type="Gene3D" id="3.40.50.2000">
    <property type="entry name" value="Glycogen Phosphorylase B"/>
    <property type="match status" value="1"/>
</dbReference>
<dbReference type="Proteomes" id="UP000593994">
    <property type="component" value="Chromosome"/>
</dbReference>